<accession>A0A1H9PX83</accession>
<dbReference type="Proteomes" id="UP000198948">
    <property type="component" value="Unassembled WGS sequence"/>
</dbReference>
<name>A0A1H9PX83_9LACT</name>
<organism evidence="1 2">
    <name type="scientific">Isobaculum melis</name>
    <dbReference type="NCBI Taxonomy" id="142588"/>
    <lineage>
        <taxon>Bacteria</taxon>
        <taxon>Bacillati</taxon>
        <taxon>Bacillota</taxon>
        <taxon>Bacilli</taxon>
        <taxon>Lactobacillales</taxon>
        <taxon>Carnobacteriaceae</taxon>
        <taxon>Isobaculum</taxon>
    </lineage>
</organism>
<evidence type="ECO:0008006" key="3">
    <source>
        <dbReference type="Google" id="ProtNLM"/>
    </source>
</evidence>
<dbReference type="EMBL" id="FOHA01000001">
    <property type="protein sequence ID" value="SER52760.1"/>
    <property type="molecule type" value="Genomic_DNA"/>
</dbReference>
<evidence type="ECO:0000313" key="2">
    <source>
        <dbReference type="Proteomes" id="UP000198948"/>
    </source>
</evidence>
<protein>
    <recommendedName>
        <fullName evidence="3">Pre-toxin TG</fullName>
    </recommendedName>
</protein>
<sequence>MTKDIPEAQKLNYEDYQQYLMYSHAFIYHSLDDQTADMIKGVVVNAAFIGLRFVPVVGPILGVGFGIMEMKEAIQGVDGSGRELDIFERIFKGALAVATISFDGWKLVKDIGGLNAFKGVSGVEKTSGADFSKPKHYLDDALKQQGLDKVPEKLKQKWIHGDYNYEVRVHPGDPKYTDAKIIYRVSRKAKPVPGKQGSGMEYMDKNGKWWHQSELREFNGDGTLNPLFNHDAAKNTHIPTD</sequence>
<evidence type="ECO:0000313" key="1">
    <source>
        <dbReference type="EMBL" id="SER52760.1"/>
    </source>
</evidence>
<reference evidence="1 2" key="1">
    <citation type="submission" date="2016-10" db="EMBL/GenBank/DDBJ databases">
        <authorList>
            <person name="de Groot N.N."/>
        </authorList>
    </citation>
    <scope>NUCLEOTIDE SEQUENCE [LARGE SCALE GENOMIC DNA]</scope>
    <source>
        <strain evidence="1 2">DSM 13760</strain>
    </source>
</reference>
<proteinExistence type="predicted"/>
<gene>
    <name evidence="1" type="ORF">SAMN04488559_101205</name>
</gene>
<dbReference type="RefSeq" id="WP_177165625.1">
    <property type="nucleotide sequence ID" value="NZ_FOHA01000001.1"/>
</dbReference>
<keyword evidence="2" id="KW-1185">Reference proteome</keyword>
<dbReference type="AlphaFoldDB" id="A0A1H9PX83"/>
<dbReference type="STRING" id="142588.SAMN04488559_101205"/>